<dbReference type="KEGG" id="gtt:GUITHDRAFT_144497"/>
<dbReference type="RefSeq" id="XP_005824978.1">
    <property type="nucleotide sequence ID" value="XM_005824921.1"/>
</dbReference>
<reference evidence="3" key="3">
    <citation type="submission" date="2016-03" db="UniProtKB">
        <authorList>
            <consortium name="EnsemblProtists"/>
        </authorList>
    </citation>
    <scope>IDENTIFICATION</scope>
</reference>
<feature type="compositionally biased region" description="Low complexity" evidence="1">
    <location>
        <begin position="995"/>
        <end position="1004"/>
    </location>
</feature>
<dbReference type="AlphaFoldDB" id="L1IP01"/>
<dbReference type="GO" id="GO:0001650">
    <property type="term" value="C:fibrillar center"/>
    <property type="evidence" value="ECO:0007669"/>
    <property type="project" value="TreeGrafter"/>
</dbReference>
<dbReference type="OrthoDB" id="2382881at2759"/>
<feature type="compositionally biased region" description="Basic and acidic residues" evidence="1">
    <location>
        <begin position="972"/>
        <end position="992"/>
    </location>
</feature>
<dbReference type="PaxDb" id="55529-EKX37998"/>
<evidence type="ECO:0000313" key="4">
    <source>
        <dbReference type="Proteomes" id="UP000011087"/>
    </source>
</evidence>
<dbReference type="PANTHER" id="PTHR15319:SF1">
    <property type="entry name" value="TATA BOX-BINDING PROTEIN-ASSOCIATED FACTOR RNA POLYMERASE I SUBUNIT C"/>
    <property type="match status" value="1"/>
</dbReference>
<proteinExistence type="predicted"/>
<dbReference type="InterPro" id="IPR038801">
    <property type="entry name" value="TAF1C"/>
</dbReference>
<accession>L1IP01</accession>
<evidence type="ECO:0000256" key="1">
    <source>
        <dbReference type="SAM" id="MobiDB-lite"/>
    </source>
</evidence>
<dbReference type="GO" id="GO:0001164">
    <property type="term" value="F:RNA polymerase I core promoter sequence-specific DNA binding"/>
    <property type="evidence" value="ECO:0007669"/>
    <property type="project" value="TreeGrafter"/>
</dbReference>
<keyword evidence="4" id="KW-1185">Reference proteome</keyword>
<sequence length="1056" mass="117028">MNFPGKLFDASGDPAFDALDFGVSGQMLSCGNSFLLQGQHDSGKLITNKGPLCCVDRGVERMPEALWSSDLLPRKRMSGQFRRSTLDESDIDMVDNDGQDDMSEESTYLLRYQEHCMGNCLDSFILDDEDVIVAQVDVAHSDLKLSKLENLQGFESIRLRPLLQQDACHGKANTKTLMRDEIYELASTLPFHKKIRSDQTCLFATRRSRRVEFVSCELKREDGKEAHHQLDNEETSKSRATCCVSFNPFWQEEACILNTDGTVDIWDAFSETVVGYSGMGEDARAAAVLEQPNASQDAVAFLRKLVLPFGHCVWGAHPRTVLCCQPYRISLLDLRSSSSSSELLRMPNHMLGQTGRLFSLCGGRDVDGRNSHEFIVSSSSLLCLFDIRQPAIPLLRWLHHQEFDPPRHLLQFQSSHKSVEEAKLLLTGSYQWGEIVCYQHGRFAEDAAPCSLGLPHKVFSIGDTNLVIPSRSFRGRPGEACRRVELRRTSEKQEVRDLRTLSGLSFSWQPSAVPSSSLASSMELGLVLQCSQYGEVFVQKVAAQGEEERSSGDQLGSWAAEGAPDSPQTARRASSKRQEAGEQNPEGYAGDDEEGAGAKSLPAAYNEALRVMVSTMKKEDVAVFEFGLGLRDFDGKVSKGARLPEPLILRSRSCESCGSKSRSHPLLTCCWCNACWHTSCLSCGLAPPDWTCASCSGVEERGAGGMQGGERRRQYGPWMAVDLSLSQNIFQGILKEQGNRTSAGGARGTAGEEWQGGVARRAKEEDAELLSLLLPFLSIPRTMLDILLFLSPKDATGGFTLLDLNDFLHRAVEEHRKVMLVESRGRAAATTLQAALQMQEERGIEDGARGEEERRGRDLMVVNIFSLRPPWRYRDRPDGSVELLPTSQESQRAATSLMLELASKYHVYFGTIRDIWMKKKHAKTLQQHCSSSHVDGVDPVEIMERLNINEEEKQREEEKQGGQEGQGEDNTLDERRADDARRPKDTHSKEQMLHPPSSLPSSRDPPGKSGTSSLLQDSPAISARPSLLKSPTATPVKRNLSRIRRQSGAMGGGSGF</sequence>
<reference evidence="2 4" key="1">
    <citation type="journal article" date="2012" name="Nature">
        <title>Algal genomes reveal evolutionary mosaicism and the fate of nucleomorphs.</title>
        <authorList>
            <consortium name="DOE Joint Genome Institute"/>
            <person name="Curtis B.A."/>
            <person name="Tanifuji G."/>
            <person name="Burki F."/>
            <person name="Gruber A."/>
            <person name="Irimia M."/>
            <person name="Maruyama S."/>
            <person name="Arias M.C."/>
            <person name="Ball S.G."/>
            <person name="Gile G.H."/>
            <person name="Hirakawa Y."/>
            <person name="Hopkins J.F."/>
            <person name="Kuo A."/>
            <person name="Rensing S.A."/>
            <person name="Schmutz J."/>
            <person name="Symeonidi A."/>
            <person name="Elias M."/>
            <person name="Eveleigh R.J."/>
            <person name="Herman E.K."/>
            <person name="Klute M.J."/>
            <person name="Nakayama T."/>
            <person name="Obornik M."/>
            <person name="Reyes-Prieto A."/>
            <person name="Armbrust E.V."/>
            <person name="Aves S.J."/>
            <person name="Beiko R.G."/>
            <person name="Coutinho P."/>
            <person name="Dacks J.B."/>
            <person name="Durnford D.G."/>
            <person name="Fast N.M."/>
            <person name="Green B.R."/>
            <person name="Grisdale C.J."/>
            <person name="Hempel F."/>
            <person name="Henrissat B."/>
            <person name="Hoppner M.P."/>
            <person name="Ishida K."/>
            <person name="Kim E."/>
            <person name="Koreny L."/>
            <person name="Kroth P.G."/>
            <person name="Liu Y."/>
            <person name="Malik S.B."/>
            <person name="Maier U.G."/>
            <person name="McRose D."/>
            <person name="Mock T."/>
            <person name="Neilson J.A."/>
            <person name="Onodera N.T."/>
            <person name="Poole A.M."/>
            <person name="Pritham E.J."/>
            <person name="Richards T.A."/>
            <person name="Rocap G."/>
            <person name="Roy S.W."/>
            <person name="Sarai C."/>
            <person name="Schaack S."/>
            <person name="Shirato S."/>
            <person name="Slamovits C.H."/>
            <person name="Spencer D.F."/>
            <person name="Suzuki S."/>
            <person name="Worden A.Z."/>
            <person name="Zauner S."/>
            <person name="Barry K."/>
            <person name="Bell C."/>
            <person name="Bharti A.K."/>
            <person name="Crow J.A."/>
            <person name="Grimwood J."/>
            <person name="Kramer R."/>
            <person name="Lindquist E."/>
            <person name="Lucas S."/>
            <person name="Salamov A."/>
            <person name="McFadden G.I."/>
            <person name="Lane C.E."/>
            <person name="Keeling P.J."/>
            <person name="Gray M.W."/>
            <person name="Grigoriev I.V."/>
            <person name="Archibald J.M."/>
        </authorList>
    </citation>
    <scope>NUCLEOTIDE SEQUENCE</scope>
    <source>
        <strain evidence="2 4">CCMP2712</strain>
    </source>
</reference>
<gene>
    <name evidence="2" type="ORF">GUITHDRAFT_144497</name>
</gene>
<dbReference type="PANTHER" id="PTHR15319">
    <property type="entry name" value="TATA BOX-BINDING PROTEIN ASSOCIATED FACTOR RNA POLYMERASE I SUBUNIT C"/>
    <property type="match status" value="1"/>
</dbReference>
<dbReference type="EMBL" id="JH993052">
    <property type="protein sequence ID" value="EKX37998.1"/>
    <property type="molecule type" value="Genomic_DNA"/>
</dbReference>
<feature type="region of interest" description="Disordered" evidence="1">
    <location>
        <begin position="951"/>
        <end position="1056"/>
    </location>
</feature>
<reference evidence="4" key="2">
    <citation type="submission" date="2012-11" db="EMBL/GenBank/DDBJ databases">
        <authorList>
            <person name="Kuo A."/>
            <person name="Curtis B.A."/>
            <person name="Tanifuji G."/>
            <person name="Burki F."/>
            <person name="Gruber A."/>
            <person name="Irimia M."/>
            <person name="Maruyama S."/>
            <person name="Arias M.C."/>
            <person name="Ball S.G."/>
            <person name="Gile G.H."/>
            <person name="Hirakawa Y."/>
            <person name="Hopkins J.F."/>
            <person name="Rensing S.A."/>
            <person name="Schmutz J."/>
            <person name="Symeonidi A."/>
            <person name="Elias M."/>
            <person name="Eveleigh R.J."/>
            <person name="Herman E.K."/>
            <person name="Klute M.J."/>
            <person name="Nakayama T."/>
            <person name="Obornik M."/>
            <person name="Reyes-Prieto A."/>
            <person name="Armbrust E.V."/>
            <person name="Aves S.J."/>
            <person name="Beiko R.G."/>
            <person name="Coutinho P."/>
            <person name="Dacks J.B."/>
            <person name="Durnford D.G."/>
            <person name="Fast N.M."/>
            <person name="Green B.R."/>
            <person name="Grisdale C."/>
            <person name="Hempe F."/>
            <person name="Henrissat B."/>
            <person name="Hoppner M.P."/>
            <person name="Ishida K.-I."/>
            <person name="Kim E."/>
            <person name="Koreny L."/>
            <person name="Kroth P.G."/>
            <person name="Liu Y."/>
            <person name="Malik S.-B."/>
            <person name="Maier U.G."/>
            <person name="McRose D."/>
            <person name="Mock T."/>
            <person name="Neilson J.A."/>
            <person name="Onodera N.T."/>
            <person name="Poole A.M."/>
            <person name="Pritham E.J."/>
            <person name="Richards T.A."/>
            <person name="Rocap G."/>
            <person name="Roy S.W."/>
            <person name="Sarai C."/>
            <person name="Schaack S."/>
            <person name="Shirato S."/>
            <person name="Slamovits C.H."/>
            <person name="Spencer D.F."/>
            <person name="Suzuki S."/>
            <person name="Worden A.Z."/>
            <person name="Zauner S."/>
            <person name="Barry K."/>
            <person name="Bell C."/>
            <person name="Bharti A.K."/>
            <person name="Crow J.A."/>
            <person name="Grimwood J."/>
            <person name="Kramer R."/>
            <person name="Lindquist E."/>
            <person name="Lucas S."/>
            <person name="Salamov A."/>
            <person name="McFadden G.I."/>
            <person name="Lane C.E."/>
            <person name="Keeling P.J."/>
            <person name="Gray M.W."/>
            <person name="Grigoriev I.V."/>
            <person name="Archibald J.M."/>
        </authorList>
    </citation>
    <scope>NUCLEOTIDE SEQUENCE</scope>
    <source>
        <strain evidence="4">CCMP2712</strain>
    </source>
</reference>
<dbReference type="EnsemblProtists" id="EKX37998">
    <property type="protein sequence ID" value="EKX37998"/>
    <property type="gene ID" value="GUITHDRAFT_144497"/>
</dbReference>
<dbReference type="HOGENOM" id="CLU_290122_0_0_1"/>
<feature type="compositionally biased region" description="Basic and acidic residues" evidence="1">
    <location>
        <begin position="951"/>
        <end position="961"/>
    </location>
</feature>
<dbReference type="GeneID" id="17294795"/>
<evidence type="ECO:0000313" key="3">
    <source>
        <dbReference type="EnsemblProtists" id="EKX37998"/>
    </source>
</evidence>
<protein>
    <submittedName>
        <fullName evidence="2 3">Uncharacterized protein</fullName>
    </submittedName>
</protein>
<feature type="region of interest" description="Disordered" evidence="1">
    <location>
        <begin position="548"/>
        <end position="597"/>
    </location>
</feature>
<dbReference type="InterPro" id="IPR011011">
    <property type="entry name" value="Znf_FYVE_PHD"/>
</dbReference>
<evidence type="ECO:0000313" key="2">
    <source>
        <dbReference type="EMBL" id="EKX37998.1"/>
    </source>
</evidence>
<dbReference type="Proteomes" id="UP000011087">
    <property type="component" value="Unassembled WGS sequence"/>
</dbReference>
<name>L1IP01_GUITC</name>
<organism evidence="2">
    <name type="scientific">Guillardia theta (strain CCMP2712)</name>
    <name type="common">Cryptophyte</name>
    <dbReference type="NCBI Taxonomy" id="905079"/>
    <lineage>
        <taxon>Eukaryota</taxon>
        <taxon>Cryptophyceae</taxon>
        <taxon>Pyrenomonadales</taxon>
        <taxon>Geminigeraceae</taxon>
        <taxon>Guillardia</taxon>
    </lineage>
</organism>
<dbReference type="SUPFAM" id="SSF57903">
    <property type="entry name" value="FYVE/PHD zinc finger"/>
    <property type="match status" value="1"/>
</dbReference>